<sequence length="60" mass="7184">MKHNKTTDFKQKDLEHREVHEGGYSSTSDRGCLPILNLARNIYFFRFYLCFLITCSYVYI</sequence>
<keyword evidence="1" id="KW-0472">Membrane</keyword>
<gene>
    <name evidence="2" type="ORF">DARMORV10_C03P85640.1</name>
</gene>
<organism evidence="2">
    <name type="scientific">Brassica napus</name>
    <name type="common">Rape</name>
    <dbReference type="NCBI Taxonomy" id="3708"/>
    <lineage>
        <taxon>Eukaryota</taxon>
        <taxon>Viridiplantae</taxon>
        <taxon>Streptophyta</taxon>
        <taxon>Embryophyta</taxon>
        <taxon>Tracheophyta</taxon>
        <taxon>Spermatophyta</taxon>
        <taxon>Magnoliopsida</taxon>
        <taxon>eudicotyledons</taxon>
        <taxon>Gunneridae</taxon>
        <taxon>Pentapetalae</taxon>
        <taxon>rosids</taxon>
        <taxon>malvids</taxon>
        <taxon>Brassicales</taxon>
        <taxon>Brassicaceae</taxon>
        <taxon>Brassiceae</taxon>
        <taxon>Brassica</taxon>
    </lineage>
</organism>
<keyword evidence="1" id="KW-0812">Transmembrane</keyword>
<dbReference type="AlphaFoldDB" id="A0A816ILS7"/>
<proteinExistence type="predicted"/>
<dbReference type="Proteomes" id="UP001295469">
    <property type="component" value="Chromosome C03"/>
</dbReference>
<protein>
    <submittedName>
        <fullName evidence="2">(rape) hypothetical protein</fullName>
    </submittedName>
</protein>
<reference evidence="2" key="1">
    <citation type="submission" date="2021-01" db="EMBL/GenBank/DDBJ databases">
        <authorList>
            <consortium name="Genoscope - CEA"/>
            <person name="William W."/>
        </authorList>
    </citation>
    <scope>NUCLEOTIDE SEQUENCE</scope>
</reference>
<accession>A0A816ILS7</accession>
<evidence type="ECO:0000256" key="1">
    <source>
        <dbReference type="SAM" id="Phobius"/>
    </source>
</evidence>
<feature type="transmembrane region" description="Helical" evidence="1">
    <location>
        <begin position="43"/>
        <end position="59"/>
    </location>
</feature>
<name>A0A816ILS7_BRANA</name>
<dbReference type="EMBL" id="HG994367">
    <property type="protein sequence ID" value="CAF1711425.1"/>
    <property type="molecule type" value="Genomic_DNA"/>
</dbReference>
<keyword evidence="1" id="KW-1133">Transmembrane helix</keyword>
<evidence type="ECO:0000313" key="2">
    <source>
        <dbReference type="EMBL" id="CAF1711425.1"/>
    </source>
</evidence>